<organism evidence="1 2">
    <name type="scientific">Mesorhizobium escarrei</name>
    <dbReference type="NCBI Taxonomy" id="666018"/>
    <lineage>
        <taxon>Bacteria</taxon>
        <taxon>Pseudomonadati</taxon>
        <taxon>Pseudomonadota</taxon>
        <taxon>Alphaproteobacteria</taxon>
        <taxon>Hyphomicrobiales</taxon>
        <taxon>Phyllobacteriaceae</taxon>
        <taxon>Mesorhizobium</taxon>
    </lineage>
</organism>
<accession>A0ABM9DPJ0</accession>
<dbReference type="EMBL" id="CAKXZT010000113">
    <property type="protein sequence ID" value="CAH2398581.1"/>
    <property type="molecule type" value="Genomic_DNA"/>
</dbReference>
<dbReference type="Proteomes" id="UP001153050">
    <property type="component" value="Unassembled WGS sequence"/>
</dbReference>
<evidence type="ECO:0000313" key="1">
    <source>
        <dbReference type="EMBL" id="CAH2398581.1"/>
    </source>
</evidence>
<sequence>MPDGDRGSCRKHSSTEALETCGHRICELLRVDEAEHVGDPVLRSVKISVLVGMAALVASFVWFQGCDPRIAETDRPYDATEAEKASIAGYGEIRMYRDARIAAGGVRDWTPATEPDGLDVLMISGGGVGRRLQCRRAFGVECGRDPPAIRCSHRREHWRPDRAIRVPRIGS</sequence>
<gene>
    <name evidence="1" type="ORF">MES5069_200080</name>
</gene>
<comment type="caution">
    <text evidence="1">The sequence shown here is derived from an EMBL/GenBank/DDBJ whole genome shotgun (WGS) entry which is preliminary data.</text>
</comment>
<evidence type="ECO:0000313" key="2">
    <source>
        <dbReference type="Proteomes" id="UP001153050"/>
    </source>
</evidence>
<keyword evidence="2" id="KW-1185">Reference proteome</keyword>
<reference evidence="1 2" key="1">
    <citation type="submission" date="2022-03" db="EMBL/GenBank/DDBJ databases">
        <authorList>
            <person name="Brunel B."/>
        </authorList>
    </citation>
    <scope>NUCLEOTIDE SEQUENCE [LARGE SCALE GENOMIC DNA]</scope>
    <source>
        <strain evidence="1">STM5069sample</strain>
    </source>
</reference>
<protein>
    <submittedName>
        <fullName evidence="1">Uncharacterized protein</fullName>
    </submittedName>
</protein>
<name>A0ABM9DPJ0_9HYPH</name>
<proteinExistence type="predicted"/>